<reference evidence="3" key="1">
    <citation type="submission" date="2020-06" db="EMBL/GenBank/DDBJ databases">
        <authorList>
            <person name="Li T."/>
            <person name="Hu X."/>
            <person name="Zhang T."/>
            <person name="Song X."/>
            <person name="Zhang H."/>
            <person name="Dai N."/>
            <person name="Sheng W."/>
            <person name="Hou X."/>
            <person name="Wei L."/>
        </authorList>
    </citation>
    <scope>NUCLEOTIDE SEQUENCE</scope>
    <source>
        <strain evidence="3">G02</strain>
        <tissue evidence="3">Leaf</tissue>
    </source>
</reference>
<dbReference type="InterPro" id="IPR002213">
    <property type="entry name" value="UDP_glucos_trans"/>
</dbReference>
<dbReference type="SUPFAM" id="SSF53756">
    <property type="entry name" value="UDP-Glycosyltransferase/glycogen phosphorylase"/>
    <property type="match status" value="1"/>
</dbReference>
<evidence type="ECO:0000256" key="2">
    <source>
        <dbReference type="ARBA" id="ARBA00022679"/>
    </source>
</evidence>
<dbReference type="GO" id="GO:0080044">
    <property type="term" value="F:quercetin 7-O-glucosyltransferase activity"/>
    <property type="evidence" value="ECO:0007669"/>
    <property type="project" value="TreeGrafter"/>
</dbReference>
<dbReference type="AlphaFoldDB" id="A0AAW2W2J3"/>
<dbReference type="Pfam" id="PF00201">
    <property type="entry name" value="UDPGT"/>
    <property type="match status" value="1"/>
</dbReference>
<evidence type="ECO:0000256" key="1">
    <source>
        <dbReference type="ARBA" id="ARBA00009995"/>
    </source>
</evidence>
<reference evidence="3" key="2">
    <citation type="journal article" date="2024" name="Plant">
        <title>Genomic evolution and insights into agronomic trait innovations of Sesamum species.</title>
        <authorList>
            <person name="Miao H."/>
            <person name="Wang L."/>
            <person name="Qu L."/>
            <person name="Liu H."/>
            <person name="Sun Y."/>
            <person name="Le M."/>
            <person name="Wang Q."/>
            <person name="Wei S."/>
            <person name="Zheng Y."/>
            <person name="Lin W."/>
            <person name="Duan Y."/>
            <person name="Cao H."/>
            <person name="Xiong S."/>
            <person name="Wang X."/>
            <person name="Wei L."/>
            <person name="Li C."/>
            <person name="Ma Q."/>
            <person name="Ju M."/>
            <person name="Zhao R."/>
            <person name="Li G."/>
            <person name="Mu C."/>
            <person name="Tian Q."/>
            <person name="Mei H."/>
            <person name="Zhang T."/>
            <person name="Gao T."/>
            <person name="Zhang H."/>
        </authorList>
    </citation>
    <scope>NUCLEOTIDE SEQUENCE</scope>
    <source>
        <strain evidence="3">G02</strain>
    </source>
</reference>
<dbReference type="PANTHER" id="PTHR11926:SF1395">
    <property type="entry name" value="GLYCOSYLTRANSFERASE"/>
    <property type="match status" value="1"/>
</dbReference>
<gene>
    <name evidence="3" type="ORF">Sradi_0324300</name>
</gene>
<name>A0AAW2W2J3_SESRA</name>
<evidence type="ECO:0000313" key="3">
    <source>
        <dbReference type="EMBL" id="KAL0436164.1"/>
    </source>
</evidence>
<comment type="similarity">
    <text evidence="1">Belongs to the UDP-glycosyltransferase family.</text>
</comment>
<dbReference type="CDD" id="cd03784">
    <property type="entry name" value="GT1_Gtf-like"/>
    <property type="match status" value="1"/>
</dbReference>
<dbReference type="EMBL" id="JACGWJ010000002">
    <property type="protein sequence ID" value="KAL0436164.1"/>
    <property type="molecule type" value="Genomic_DNA"/>
</dbReference>
<comment type="caution">
    <text evidence="3">The sequence shown here is derived from an EMBL/GenBank/DDBJ whole genome shotgun (WGS) entry which is preliminary data.</text>
</comment>
<organism evidence="3">
    <name type="scientific">Sesamum radiatum</name>
    <name type="common">Black benniseed</name>
    <dbReference type="NCBI Taxonomy" id="300843"/>
    <lineage>
        <taxon>Eukaryota</taxon>
        <taxon>Viridiplantae</taxon>
        <taxon>Streptophyta</taxon>
        <taxon>Embryophyta</taxon>
        <taxon>Tracheophyta</taxon>
        <taxon>Spermatophyta</taxon>
        <taxon>Magnoliopsida</taxon>
        <taxon>eudicotyledons</taxon>
        <taxon>Gunneridae</taxon>
        <taxon>Pentapetalae</taxon>
        <taxon>asterids</taxon>
        <taxon>lamiids</taxon>
        <taxon>Lamiales</taxon>
        <taxon>Pedaliaceae</taxon>
        <taxon>Sesamum</taxon>
    </lineage>
</organism>
<protein>
    <submittedName>
        <fullName evidence="3">UDP-glycosyltransferase 87A2</fullName>
    </submittedName>
</protein>
<proteinExistence type="inferred from homology"/>
<keyword evidence="2" id="KW-0808">Transferase</keyword>
<sequence length="442" mass="49456">MAHSEKHPIPSCHVVAMPYPGHGQMNPMLNLCKVVAERSDHIFITVVVTEEWLGFIGSMDKPPNISFAAIPNVVPSERVRGEDVTGFAMAVLTKMEEPFERLLDELSLPPPTVIIADASCLGRLKCGAEGRFRWLPCGPLNGDAIVDYIPGLSSVRLADLPTIMRDQETTSKFLKILPNHSTTNYLIFTSIYELETQVLDALHQKSALSIFNIAPATSYFNLKQIANNRHQDNTYSKWLSDQPPSSVLYVALGSFLHVSGSQMDEIAVGLRKSGVRFLWVARRESSRLQEMCGEKGLVVEWCRQLEVLCHPSVGGFWSHCGWNSTKEAVLAGLPMLTSPILMDQLTNAKAIVEDWRIGWRVWKGVFDEQNLTNSDEIAELVGRFMSLESPEREELTMNAKELQKSCEREFANGQSFQTNLDGFVASILQYSDLHALRNSFHC</sequence>
<accession>A0AAW2W2J3</accession>
<dbReference type="PANTHER" id="PTHR11926">
    <property type="entry name" value="GLUCOSYL/GLUCURONOSYL TRANSFERASES"/>
    <property type="match status" value="1"/>
</dbReference>
<dbReference type="FunFam" id="3.40.50.2000:FF:000138">
    <property type="entry name" value="Glycosyltransferase"/>
    <property type="match status" value="1"/>
</dbReference>
<dbReference type="GO" id="GO:0080043">
    <property type="term" value="F:quercetin 3-O-glucosyltransferase activity"/>
    <property type="evidence" value="ECO:0007669"/>
    <property type="project" value="TreeGrafter"/>
</dbReference>
<dbReference type="Gene3D" id="3.40.50.2000">
    <property type="entry name" value="Glycogen Phosphorylase B"/>
    <property type="match status" value="2"/>
</dbReference>